<evidence type="ECO:0000256" key="2">
    <source>
        <dbReference type="ARBA" id="ARBA00022603"/>
    </source>
</evidence>
<feature type="domain" description="Methyltransferase type 11" evidence="4">
    <location>
        <begin position="52"/>
        <end position="147"/>
    </location>
</feature>
<dbReference type="GO" id="GO:0032259">
    <property type="term" value="P:methylation"/>
    <property type="evidence" value="ECO:0007669"/>
    <property type="project" value="UniProtKB-KW"/>
</dbReference>
<dbReference type="PhylomeDB" id="A7SHL2"/>
<dbReference type="HOGENOM" id="CLU_049344_3_0_1"/>
<dbReference type="SUPFAM" id="SSF53335">
    <property type="entry name" value="S-adenosyl-L-methionine-dependent methyltransferases"/>
    <property type="match status" value="1"/>
</dbReference>
<dbReference type="InParanoid" id="A7SHL2"/>
<proteinExistence type="inferred from homology"/>
<dbReference type="Proteomes" id="UP000001593">
    <property type="component" value="Unassembled WGS sequence"/>
</dbReference>
<dbReference type="AlphaFoldDB" id="A7SHL2"/>
<name>A7SHL2_NEMVE</name>
<evidence type="ECO:0000313" key="5">
    <source>
        <dbReference type="EMBL" id="EDO36819.1"/>
    </source>
</evidence>
<dbReference type="InterPro" id="IPR013216">
    <property type="entry name" value="Methyltransf_11"/>
</dbReference>
<gene>
    <name evidence="5" type="ORF">NEMVEDRAFT_v1g245326</name>
</gene>
<dbReference type="InterPro" id="IPR029063">
    <property type="entry name" value="SAM-dependent_MTases_sf"/>
</dbReference>
<dbReference type="Gene3D" id="3.40.50.150">
    <property type="entry name" value="Vaccinia Virus protein VP39"/>
    <property type="match status" value="1"/>
</dbReference>
<dbReference type="GO" id="GO:0008757">
    <property type="term" value="F:S-adenosylmethionine-dependent methyltransferase activity"/>
    <property type="evidence" value="ECO:0007669"/>
    <property type="project" value="InterPro"/>
</dbReference>
<comment type="similarity">
    <text evidence="1">Belongs to the methyltransferase superfamily.</text>
</comment>
<reference evidence="5 6" key="1">
    <citation type="journal article" date="2007" name="Science">
        <title>Sea anemone genome reveals ancestral eumetazoan gene repertoire and genomic organization.</title>
        <authorList>
            <person name="Putnam N.H."/>
            <person name="Srivastava M."/>
            <person name="Hellsten U."/>
            <person name="Dirks B."/>
            <person name="Chapman J."/>
            <person name="Salamov A."/>
            <person name="Terry A."/>
            <person name="Shapiro H."/>
            <person name="Lindquist E."/>
            <person name="Kapitonov V.V."/>
            <person name="Jurka J."/>
            <person name="Genikhovich G."/>
            <person name="Grigoriev I.V."/>
            <person name="Lucas S.M."/>
            <person name="Steele R.E."/>
            <person name="Finnerty J.R."/>
            <person name="Technau U."/>
            <person name="Martindale M.Q."/>
            <person name="Rokhsar D.S."/>
        </authorList>
    </citation>
    <scope>NUCLEOTIDE SEQUENCE [LARGE SCALE GENOMIC DNA]</scope>
    <source>
        <strain evidence="6">CH2 X CH6</strain>
    </source>
</reference>
<dbReference type="OrthoDB" id="506498at2759"/>
<dbReference type="STRING" id="45351.A7SHL2"/>
<sequence length="271" mass="31034">MAAASQEFQVQSKWDVNLYEKGRPRYTRESVEYLLKQLGVFDRDHAKPMTILELGAGTGLFTRGILKTLDDHYITNTRVIASDPLESMCDLFKQLLPEVKMLHCVAEKIDLADESVDVVISAQAFHYFANNQALAEIHRVLVPRGRFGVIWNSRDFSVPWVCEIQAVIDPYFKSANTPNNLDNKWKRLLESSSLFGTLHGSDDHLHNSQEGTEDDIVCAIMCMSAISQCSEREKKNIEARIRRILNDNPELKGLTHYKLPYITPLYWCEKQ</sequence>
<evidence type="ECO:0000256" key="3">
    <source>
        <dbReference type="ARBA" id="ARBA00022679"/>
    </source>
</evidence>
<evidence type="ECO:0000259" key="4">
    <source>
        <dbReference type="Pfam" id="PF08241"/>
    </source>
</evidence>
<organism evidence="5 6">
    <name type="scientific">Nematostella vectensis</name>
    <name type="common">Starlet sea anemone</name>
    <dbReference type="NCBI Taxonomy" id="45351"/>
    <lineage>
        <taxon>Eukaryota</taxon>
        <taxon>Metazoa</taxon>
        <taxon>Cnidaria</taxon>
        <taxon>Anthozoa</taxon>
        <taxon>Hexacorallia</taxon>
        <taxon>Actiniaria</taxon>
        <taxon>Edwardsiidae</taxon>
        <taxon>Nematostella</taxon>
    </lineage>
</organism>
<dbReference type="InterPro" id="IPR051052">
    <property type="entry name" value="Diverse_substrate_MTase"/>
</dbReference>
<keyword evidence="3" id="KW-0808">Transferase</keyword>
<dbReference type="PANTHER" id="PTHR44942:SF4">
    <property type="entry name" value="METHYLTRANSFERASE TYPE 11 DOMAIN-CONTAINING PROTEIN"/>
    <property type="match status" value="1"/>
</dbReference>
<keyword evidence="2" id="KW-0489">Methyltransferase</keyword>
<keyword evidence="6" id="KW-1185">Reference proteome</keyword>
<dbReference type="PANTHER" id="PTHR44942">
    <property type="entry name" value="METHYLTRANSF_11 DOMAIN-CONTAINING PROTEIN"/>
    <property type="match status" value="1"/>
</dbReference>
<dbReference type="EMBL" id="DS469661">
    <property type="protein sequence ID" value="EDO36819.1"/>
    <property type="molecule type" value="Genomic_DNA"/>
</dbReference>
<dbReference type="CDD" id="cd02440">
    <property type="entry name" value="AdoMet_MTases"/>
    <property type="match status" value="1"/>
</dbReference>
<dbReference type="Pfam" id="PF08241">
    <property type="entry name" value="Methyltransf_11"/>
    <property type="match status" value="1"/>
</dbReference>
<evidence type="ECO:0000313" key="6">
    <source>
        <dbReference type="Proteomes" id="UP000001593"/>
    </source>
</evidence>
<dbReference type="eggNOG" id="KOG3010">
    <property type="taxonomic scope" value="Eukaryota"/>
</dbReference>
<dbReference type="OMA" id="FHTELYV"/>
<evidence type="ECO:0000256" key="1">
    <source>
        <dbReference type="ARBA" id="ARBA00008361"/>
    </source>
</evidence>
<accession>A7SHL2</accession>
<dbReference type="KEGG" id="nve:5508273"/>
<dbReference type="GO" id="GO:0008168">
    <property type="term" value="F:methyltransferase activity"/>
    <property type="evidence" value="ECO:0000318"/>
    <property type="project" value="GO_Central"/>
</dbReference>
<protein>
    <recommendedName>
        <fullName evidence="4">Methyltransferase type 11 domain-containing protein</fullName>
    </recommendedName>
</protein>